<evidence type="ECO:0000313" key="2">
    <source>
        <dbReference type="EMBL" id="OIW06388.1"/>
    </source>
</evidence>
<accession>A0A1J7H1C3</accession>
<organism evidence="2 3">
    <name type="scientific">Lupinus angustifolius</name>
    <name type="common">Narrow-leaved blue lupine</name>
    <dbReference type="NCBI Taxonomy" id="3871"/>
    <lineage>
        <taxon>Eukaryota</taxon>
        <taxon>Viridiplantae</taxon>
        <taxon>Streptophyta</taxon>
        <taxon>Embryophyta</taxon>
        <taxon>Tracheophyta</taxon>
        <taxon>Spermatophyta</taxon>
        <taxon>Magnoliopsida</taxon>
        <taxon>eudicotyledons</taxon>
        <taxon>Gunneridae</taxon>
        <taxon>Pentapetalae</taxon>
        <taxon>rosids</taxon>
        <taxon>fabids</taxon>
        <taxon>Fabales</taxon>
        <taxon>Fabaceae</taxon>
        <taxon>Papilionoideae</taxon>
        <taxon>50 kb inversion clade</taxon>
        <taxon>genistoids sensu lato</taxon>
        <taxon>core genistoids</taxon>
        <taxon>Genisteae</taxon>
        <taxon>Lupinus</taxon>
    </lineage>
</organism>
<feature type="signal peptide" evidence="1">
    <location>
        <begin position="1"/>
        <end position="21"/>
    </location>
</feature>
<reference evidence="2 3" key="1">
    <citation type="journal article" date="2017" name="Plant Biotechnol. J.">
        <title>A comprehensive draft genome sequence for lupin (Lupinus angustifolius), an emerging health food: insights into plant-microbe interactions and legume evolution.</title>
        <authorList>
            <person name="Hane J.K."/>
            <person name="Ming Y."/>
            <person name="Kamphuis L.G."/>
            <person name="Nelson M.N."/>
            <person name="Garg G."/>
            <person name="Atkins C.A."/>
            <person name="Bayer P.E."/>
            <person name="Bravo A."/>
            <person name="Bringans S."/>
            <person name="Cannon S."/>
            <person name="Edwards D."/>
            <person name="Foley R."/>
            <person name="Gao L.L."/>
            <person name="Harrison M.J."/>
            <person name="Huang W."/>
            <person name="Hurgobin B."/>
            <person name="Li S."/>
            <person name="Liu C.W."/>
            <person name="McGrath A."/>
            <person name="Morahan G."/>
            <person name="Murray J."/>
            <person name="Weller J."/>
            <person name="Jian J."/>
            <person name="Singh K.B."/>
        </authorList>
    </citation>
    <scope>NUCLEOTIDE SEQUENCE [LARGE SCALE GENOMIC DNA]</scope>
    <source>
        <strain evidence="3">cv. Tanjil</strain>
        <tissue evidence="2">Whole plant</tissue>
    </source>
</reference>
<proteinExistence type="predicted"/>
<dbReference type="Proteomes" id="UP000188354">
    <property type="component" value="Chromosome LG08"/>
</dbReference>
<evidence type="ECO:0000313" key="3">
    <source>
        <dbReference type="Proteomes" id="UP000188354"/>
    </source>
</evidence>
<keyword evidence="1" id="KW-0732">Signal</keyword>
<dbReference type="AlphaFoldDB" id="A0A1J7H1C3"/>
<keyword evidence="3" id="KW-1185">Reference proteome</keyword>
<sequence>MNSSFLFTISLVLTSYAILSASSSSLFEELCMKVKETGSDEGQCLHILNVHPKLGSAFERIEGGFRDCKL</sequence>
<evidence type="ECO:0000256" key="1">
    <source>
        <dbReference type="SAM" id="SignalP"/>
    </source>
</evidence>
<name>A0A1J7H1C3_LUPAN</name>
<protein>
    <recommendedName>
        <fullName evidence="4">Pectinesterase inhibitor domain-containing protein</fullName>
    </recommendedName>
</protein>
<dbReference type="EMBL" id="CM007368">
    <property type="protein sequence ID" value="OIW06388.1"/>
    <property type="molecule type" value="Genomic_DNA"/>
</dbReference>
<evidence type="ECO:0008006" key="4">
    <source>
        <dbReference type="Google" id="ProtNLM"/>
    </source>
</evidence>
<feature type="chain" id="PRO_5009644764" description="Pectinesterase inhibitor domain-containing protein" evidence="1">
    <location>
        <begin position="22"/>
        <end position="70"/>
    </location>
</feature>
<dbReference type="Gramene" id="OIW06388">
    <property type="protein sequence ID" value="OIW06388"/>
    <property type="gene ID" value="TanjilG_13574"/>
</dbReference>
<gene>
    <name evidence="2" type="ORF">TanjilG_13574</name>
</gene>